<proteinExistence type="predicted"/>
<evidence type="ECO:0000256" key="2">
    <source>
        <dbReference type="ARBA" id="ARBA00023125"/>
    </source>
</evidence>
<organism evidence="5 6">
    <name type="scientific">Cerrena zonata</name>
    <dbReference type="NCBI Taxonomy" id="2478898"/>
    <lineage>
        <taxon>Eukaryota</taxon>
        <taxon>Fungi</taxon>
        <taxon>Dikarya</taxon>
        <taxon>Basidiomycota</taxon>
        <taxon>Agaricomycotina</taxon>
        <taxon>Agaricomycetes</taxon>
        <taxon>Polyporales</taxon>
        <taxon>Cerrenaceae</taxon>
        <taxon>Cerrena</taxon>
    </lineage>
</organism>
<evidence type="ECO:0000256" key="1">
    <source>
        <dbReference type="ARBA" id="ARBA00004123"/>
    </source>
</evidence>
<dbReference type="InterPro" id="IPR012340">
    <property type="entry name" value="NA-bd_OB-fold"/>
</dbReference>
<name>A0AAW0GNQ5_9APHY</name>
<gene>
    <name evidence="5" type="ORF">QCA50_003065</name>
</gene>
<dbReference type="SUPFAM" id="SSF50249">
    <property type="entry name" value="Nucleic acid-binding proteins"/>
    <property type="match status" value="1"/>
</dbReference>
<dbReference type="AlphaFoldDB" id="A0AAW0GNQ5"/>
<dbReference type="PANTHER" id="PTHR13989">
    <property type="entry name" value="REPLICATION PROTEIN A-RELATED"/>
    <property type="match status" value="1"/>
</dbReference>
<accession>A0AAW0GNQ5</accession>
<dbReference type="GO" id="GO:0005634">
    <property type="term" value="C:nucleus"/>
    <property type="evidence" value="ECO:0007669"/>
    <property type="project" value="UniProtKB-SubCell"/>
</dbReference>
<dbReference type="InterPro" id="IPR040260">
    <property type="entry name" value="RFA2-like"/>
</dbReference>
<dbReference type="PANTHER" id="PTHR13989:SF16">
    <property type="entry name" value="REPLICATION PROTEIN A2"/>
    <property type="match status" value="1"/>
</dbReference>
<sequence length="294" mass="32414">MDSEIPVPTETNSLTMARDTAIRPVTIRQALSAEMPRIDADFKIDGHLVRTIGIVANVVQVIHLPVAEHIRRDRYVLDDGTSRGRITASHTVAVEVPMLEPPPDYVHVAGTLFNYRGTNFIRVTRIRVVKDPHQIYFHLLEAMMVTTAFRKGAYPVTSRRTEQPAIASQNVDESKEENVALPINQPIGGASSPLVDHSDRDNDSEDEVSSNASHSTYRTATSGSEDVDELRIVSSLSALDIDVTVHRTITGAIEHPVIGRDPYSHLSPLAKGYFTATLQCCRSAWRGASSCDYD</sequence>
<evidence type="ECO:0000313" key="5">
    <source>
        <dbReference type="EMBL" id="KAK7693497.1"/>
    </source>
</evidence>
<comment type="subcellular location">
    <subcellularLocation>
        <location evidence="1">Nucleus</location>
    </subcellularLocation>
</comment>
<dbReference type="EMBL" id="JASBNA010000003">
    <property type="protein sequence ID" value="KAK7693497.1"/>
    <property type="molecule type" value="Genomic_DNA"/>
</dbReference>
<keyword evidence="3" id="KW-0539">Nucleus</keyword>
<dbReference type="Gene3D" id="2.40.50.140">
    <property type="entry name" value="Nucleic acid-binding proteins"/>
    <property type="match status" value="1"/>
</dbReference>
<protein>
    <submittedName>
        <fullName evidence="5">Uncharacterized protein</fullName>
    </submittedName>
</protein>
<evidence type="ECO:0000313" key="6">
    <source>
        <dbReference type="Proteomes" id="UP001385951"/>
    </source>
</evidence>
<feature type="region of interest" description="Disordered" evidence="4">
    <location>
        <begin position="156"/>
        <end position="224"/>
    </location>
</feature>
<reference evidence="5 6" key="1">
    <citation type="submission" date="2022-09" db="EMBL/GenBank/DDBJ databases">
        <authorList>
            <person name="Palmer J.M."/>
        </authorList>
    </citation>
    <scope>NUCLEOTIDE SEQUENCE [LARGE SCALE GENOMIC DNA]</scope>
    <source>
        <strain evidence="5 6">DSM 7382</strain>
    </source>
</reference>
<dbReference type="GO" id="GO:0003677">
    <property type="term" value="F:DNA binding"/>
    <property type="evidence" value="ECO:0007669"/>
    <property type="project" value="UniProtKB-KW"/>
</dbReference>
<evidence type="ECO:0000256" key="4">
    <source>
        <dbReference type="SAM" id="MobiDB-lite"/>
    </source>
</evidence>
<comment type="caution">
    <text evidence="5">The sequence shown here is derived from an EMBL/GenBank/DDBJ whole genome shotgun (WGS) entry which is preliminary data.</text>
</comment>
<keyword evidence="6" id="KW-1185">Reference proteome</keyword>
<keyword evidence="2" id="KW-0238">DNA-binding</keyword>
<feature type="compositionally biased region" description="Polar residues" evidence="4">
    <location>
        <begin position="209"/>
        <end position="224"/>
    </location>
</feature>
<dbReference type="Proteomes" id="UP001385951">
    <property type="component" value="Unassembled WGS sequence"/>
</dbReference>
<evidence type="ECO:0000256" key="3">
    <source>
        <dbReference type="ARBA" id="ARBA00023242"/>
    </source>
</evidence>